<accession>A0AAN8JM85</accession>
<sequence length="100" mass="11400">MLVKEHCDILAPAIQNVNVSLSTGVFDNDWKQAIINPLLKKQNIDLENYRLVSNLSFLSKLVEKASRISVTQHMNQHQLPPSYQSAYRANYSTETLTLKI</sequence>
<dbReference type="AlphaFoldDB" id="A0AAN8JM85"/>
<gene>
    <name evidence="1" type="ORF">SNE40_013047</name>
</gene>
<evidence type="ECO:0000313" key="1">
    <source>
        <dbReference type="EMBL" id="KAK6178239.1"/>
    </source>
</evidence>
<protein>
    <submittedName>
        <fullName evidence="1">Uncharacterized protein</fullName>
    </submittedName>
</protein>
<proteinExistence type="predicted"/>
<organism evidence="1 2">
    <name type="scientific">Patella caerulea</name>
    <name type="common">Rayed Mediterranean limpet</name>
    <dbReference type="NCBI Taxonomy" id="87958"/>
    <lineage>
        <taxon>Eukaryota</taxon>
        <taxon>Metazoa</taxon>
        <taxon>Spiralia</taxon>
        <taxon>Lophotrochozoa</taxon>
        <taxon>Mollusca</taxon>
        <taxon>Gastropoda</taxon>
        <taxon>Patellogastropoda</taxon>
        <taxon>Patelloidea</taxon>
        <taxon>Patellidae</taxon>
        <taxon>Patella</taxon>
    </lineage>
</organism>
<dbReference type="Proteomes" id="UP001347796">
    <property type="component" value="Unassembled WGS sequence"/>
</dbReference>
<comment type="caution">
    <text evidence="1">The sequence shown here is derived from an EMBL/GenBank/DDBJ whole genome shotgun (WGS) entry which is preliminary data.</text>
</comment>
<name>A0AAN8JM85_PATCE</name>
<keyword evidence="2" id="KW-1185">Reference proteome</keyword>
<evidence type="ECO:0000313" key="2">
    <source>
        <dbReference type="Proteomes" id="UP001347796"/>
    </source>
</evidence>
<dbReference type="EMBL" id="JAZGQO010000009">
    <property type="protein sequence ID" value="KAK6178239.1"/>
    <property type="molecule type" value="Genomic_DNA"/>
</dbReference>
<reference evidence="1 2" key="1">
    <citation type="submission" date="2024-01" db="EMBL/GenBank/DDBJ databases">
        <title>The genome of the rayed Mediterranean limpet Patella caerulea (Linnaeus, 1758).</title>
        <authorList>
            <person name="Anh-Thu Weber A."/>
            <person name="Halstead-Nussloch G."/>
        </authorList>
    </citation>
    <scope>NUCLEOTIDE SEQUENCE [LARGE SCALE GENOMIC DNA]</scope>
    <source>
        <strain evidence="1">AATW-2023a</strain>
        <tissue evidence="1">Whole specimen</tissue>
    </source>
</reference>